<organism evidence="1 2">
    <name type="scientific">Perkinsus chesapeaki</name>
    <name type="common">Clam parasite</name>
    <name type="synonym">Perkinsus andrewsi</name>
    <dbReference type="NCBI Taxonomy" id="330153"/>
    <lineage>
        <taxon>Eukaryota</taxon>
        <taxon>Sar</taxon>
        <taxon>Alveolata</taxon>
        <taxon>Perkinsozoa</taxon>
        <taxon>Perkinsea</taxon>
        <taxon>Perkinsida</taxon>
        <taxon>Perkinsidae</taxon>
        <taxon>Perkinsus</taxon>
    </lineage>
</organism>
<comment type="caution">
    <text evidence="1">The sequence shown here is derived from an EMBL/GenBank/DDBJ whole genome shotgun (WGS) entry which is preliminary data.</text>
</comment>
<accession>A0A7J6MFY4</accession>
<dbReference type="Proteomes" id="UP000591131">
    <property type="component" value="Unassembled WGS sequence"/>
</dbReference>
<gene>
    <name evidence="1" type="ORF">FOL47_002086</name>
</gene>
<dbReference type="EMBL" id="JAAPAO010000154">
    <property type="protein sequence ID" value="KAF4670316.1"/>
    <property type="molecule type" value="Genomic_DNA"/>
</dbReference>
<sequence length="217" mass="24518">MALAVLGILRPSLWQLPAVGGLLSAAVGQSRGMKVRVKQRRSHKGRLLQHHQTHYVPKSHKTLVDYTLQAEDLCVAILLVKSDRRPQSVCHVTVCGIIKELPDTSSLYSRWIRELIKELPCLGSDFPEFYRKTPYRCQTPYSIPAGLVPGVLGKLREDLPAGNWKEADVTPNMRISPCFGKSKGRIDEDNDDVVWLLVDLRMLNTTVEIPERFRHNA</sequence>
<keyword evidence="2" id="KW-1185">Reference proteome</keyword>
<dbReference type="AlphaFoldDB" id="A0A7J6MFY4"/>
<protein>
    <submittedName>
        <fullName evidence="1">Uncharacterized protein</fullName>
    </submittedName>
</protein>
<reference evidence="1 2" key="1">
    <citation type="submission" date="2020-04" db="EMBL/GenBank/DDBJ databases">
        <title>Perkinsus chesapeaki whole genome sequence.</title>
        <authorList>
            <person name="Bogema D.R."/>
        </authorList>
    </citation>
    <scope>NUCLEOTIDE SEQUENCE [LARGE SCALE GENOMIC DNA]</scope>
    <source>
        <strain evidence="1">ATCC PRA-425</strain>
    </source>
</reference>
<proteinExistence type="predicted"/>
<name>A0A7J6MFY4_PERCH</name>
<evidence type="ECO:0000313" key="1">
    <source>
        <dbReference type="EMBL" id="KAF4670316.1"/>
    </source>
</evidence>
<evidence type="ECO:0000313" key="2">
    <source>
        <dbReference type="Proteomes" id="UP000591131"/>
    </source>
</evidence>